<dbReference type="HOGENOM" id="CLU_108486_0_0_5"/>
<dbReference type="Proteomes" id="UP000027180">
    <property type="component" value="Chromosome"/>
</dbReference>
<dbReference type="SMART" id="SM00421">
    <property type="entry name" value="HTH_LUXR"/>
    <property type="match status" value="1"/>
</dbReference>
<dbReference type="Gene3D" id="1.10.10.10">
    <property type="entry name" value="Winged helix-like DNA-binding domain superfamily/Winged helix DNA-binding domain"/>
    <property type="match status" value="1"/>
</dbReference>
<proteinExistence type="predicted"/>
<organism evidence="2 3">
    <name type="scientific">Rhizobium etli bv. mimosae str. IE4771</name>
    <dbReference type="NCBI Taxonomy" id="1432050"/>
    <lineage>
        <taxon>Bacteria</taxon>
        <taxon>Pseudomonadati</taxon>
        <taxon>Pseudomonadota</taxon>
        <taxon>Alphaproteobacteria</taxon>
        <taxon>Hyphomicrobiales</taxon>
        <taxon>Rhizobiaceae</taxon>
        <taxon>Rhizobium/Agrobacterium group</taxon>
        <taxon>Rhizobium</taxon>
    </lineage>
</organism>
<dbReference type="RefSeq" id="WP_051649865.1">
    <property type="nucleotide sequence ID" value="NZ_CP006986.1"/>
</dbReference>
<dbReference type="SUPFAM" id="SSF46894">
    <property type="entry name" value="C-terminal effector domain of the bipartite response regulators"/>
    <property type="match status" value="1"/>
</dbReference>
<evidence type="ECO:0000259" key="1">
    <source>
        <dbReference type="SMART" id="SM00421"/>
    </source>
</evidence>
<accession>A0A060I2S6</accession>
<feature type="domain" description="HTH luxR-type" evidence="1">
    <location>
        <begin position="134"/>
        <end position="191"/>
    </location>
</feature>
<dbReference type="EMBL" id="CP006986">
    <property type="protein sequence ID" value="AIC28087.1"/>
    <property type="molecule type" value="Genomic_DNA"/>
</dbReference>
<sequence length="200" mass="22055">MKPRKGFTHASREMWDAWISSDADTLAEQIYRPALRLFTASMVLAVQERGTCLILRGYEALAEHALIANDIACGRLVLRHHEAQMNERPVSAKEMIAKEGKLAAFESLLLPQKGGGWCLAVIDIQLLLPIPRTRPDIDDVDRVVLQLLCEGFSGKEIGQHLRLSHRTVEHRVERLKKGFGARSIAQLVALSIAGGLGSSG</sequence>
<dbReference type="GO" id="GO:0003677">
    <property type="term" value="F:DNA binding"/>
    <property type="evidence" value="ECO:0007669"/>
    <property type="project" value="InterPro"/>
</dbReference>
<dbReference type="InterPro" id="IPR036388">
    <property type="entry name" value="WH-like_DNA-bd_sf"/>
</dbReference>
<evidence type="ECO:0000313" key="3">
    <source>
        <dbReference type="Proteomes" id="UP000027180"/>
    </source>
</evidence>
<name>A0A060I2S6_RHIET</name>
<dbReference type="OrthoDB" id="7846237at2"/>
<dbReference type="InterPro" id="IPR000792">
    <property type="entry name" value="Tscrpt_reg_LuxR_C"/>
</dbReference>
<protein>
    <submittedName>
        <fullName evidence="2">Response regulator protein</fullName>
    </submittedName>
</protein>
<dbReference type="GO" id="GO:0006355">
    <property type="term" value="P:regulation of DNA-templated transcription"/>
    <property type="evidence" value="ECO:0007669"/>
    <property type="project" value="InterPro"/>
</dbReference>
<dbReference type="AlphaFoldDB" id="A0A060I2S6"/>
<dbReference type="KEGG" id="rei:IE4771_CH02993"/>
<dbReference type="Pfam" id="PF00196">
    <property type="entry name" value="GerE"/>
    <property type="match status" value="1"/>
</dbReference>
<evidence type="ECO:0000313" key="2">
    <source>
        <dbReference type="EMBL" id="AIC28087.1"/>
    </source>
</evidence>
<dbReference type="InterPro" id="IPR016032">
    <property type="entry name" value="Sig_transdc_resp-reg_C-effctor"/>
</dbReference>
<reference evidence="2 3" key="1">
    <citation type="submission" date="2013-12" db="EMBL/GenBank/DDBJ databases">
        <title>Complete genome sequence of Rhizobium etli bv. mimosae IE4771.</title>
        <authorList>
            <person name="Bustos P."/>
            <person name="Santamaria R.I."/>
            <person name="Lozano L."/>
            <person name="Ormeno-Orrillo E."/>
            <person name="Rogel M.A."/>
            <person name="Romero D."/>
            <person name="Cevallos M.A."/>
            <person name="Martinez-Romero E."/>
            <person name="Gonzalez V."/>
        </authorList>
    </citation>
    <scope>NUCLEOTIDE SEQUENCE [LARGE SCALE GENOMIC DNA]</scope>
    <source>
        <strain evidence="2 3">IE4771</strain>
    </source>
</reference>
<gene>
    <name evidence="2" type="ORF">IE4771_CH02993</name>
</gene>